<proteinExistence type="predicted"/>
<protein>
    <submittedName>
        <fullName evidence="1">Uncharacterized protein</fullName>
    </submittedName>
</protein>
<sequence length="137" mass="16031">MVAIDPWSEAEKRLKQDVALNKLWEESIRILKEDFTLEENELHSFLICDSNLSADLTRTLENDLVLLCSKALDFQSRAIRYSQKRLAVQFLTDVFKKDAWDEVLRHVGRYDNSIRNTPSSIHDIRVDKKLQEIQNAL</sequence>
<evidence type="ECO:0000313" key="2">
    <source>
        <dbReference type="Proteomes" id="UP000023623"/>
    </source>
</evidence>
<evidence type="ECO:0000313" key="1">
    <source>
        <dbReference type="EMBL" id="EZF72983.1"/>
    </source>
</evidence>
<accession>A0A022XRM2</accession>
<dbReference type="Proteomes" id="UP000023623">
    <property type="component" value="Unassembled WGS sequence"/>
</dbReference>
<organism evidence="1 2">
    <name type="scientific">Trichophyton soudanense CBS 452.61</name>
    <dbReference type="NCBI Taxonomy" id="1215331"/>
    <lineage>
        <taxon>Eukaryota</taxon>
        <taxon>Fungi</taxon>
        <taxon>Dikarya</taxon>
        <taxon>Ascomycota</taxon>
        <taxon>Pezizomycotina</taxon>
        <taxon>Eurotiomycetes</taxon>
        <taxon>Eurotiomycetidae</taxon>
        <taxon>Onygenales</taxon>
        <taxon>Arthrodermataceae</taxon>
        <taxon>Trichophyton</taxon>
    </lineage>
</organism>
<name>A0A022XRM2_TRISD</name>
<keyword evidence="2" id="KW-1185">Reference proteome</keyword>
<dbReference type="AlphaFoldDB" id="A0A022XRM2"/>
<reference evidence="1 2" key="1">
    <citation type="submission" date="2014-02" db="EMBL/GenBank/DDBJ databases">
        <title>The Genome Sequence of Trichophyton rubrum (morphotype soudanense) CBS 452.61.</title>
        <authorList>
            <consortium name="The Broad Institute Genomics Platform"/>
            <person name="Cuomo C.A."/>
            <person name="White T.C."/>
            <person name="Graser Y."/>
            <person name="Martinez-Rossi N."/>
            <person name="Heitman J."/>
            <person name="Young S.K."/>
            <person name="Zeng Q."/>
            <person name="Gargeya S."/>
            <person name="Abouelleil A."/>
            <person name="Alvarado L."/>
            <person name="Chapman S.B."/>
            <person name="Gainer-Dewar J."/>
            <person name="Goldberg J."/>
            <person name="Griggs A."/>
            <person name="Gujja S."/>
            <person name="Hansen M."/>
            <person name="Howarth C."/>
            <person name="Imamovic A."/>
            <person name="Larimer J."/>
            <person name="Martinez D."/>
            <person name="Murphy C."/>
            <person name="Pearson M.D."/>
            <person name="Persinoti G."/>
            <person name="Poon T."/>
            <person name="Priest M."/>
            <person name="Roberts A.D."/>
            <person name="Saif S."/>
            <person name="Shea T.D."/>
            <person name="Sykes S.N."/>
            <person name="Wortman J."/>
            <person name="Nusbaum C."/>
            <person name="Birren B."/>
        </authorList>
    </citation>
    <scope>NUCLEOTIDE SEQUENCE [LARGE SCALE GENOMIC DNA]</scope>
    <source>
        <strain evidence="1 2">CBS 452.61</strain>
    </source>
</reference>
<dbReference type="HOGENOM" id="CLU_1866564_0_0_1"/>
<dbReference type="EMBL" id="KK208870">
    <property type="protein sequence ID" value="EZF72983.1"/>
    <property type="molecule type" value="Genomic_DNA"/>
</dbReference>
<gene>
    <name evidence="1" type="ORF">H105_05234</name>
</gene>